<reference evidence="3" key="2">
    <citation type="submission" date="2022-01" db="EMBL/GenBank/DDBJ databases">
        <title>Lysobacter chinensis sp. nov., a bacterium isolated from cow dung compost.</title>
        <authorList>
            <person name="Zhou L.Y."/>
        </authorList>
    </citation>
    <scope>NUCLEOTIDE SEQUENCE [LARGE SCALE GENOMIC DNA]</scope>
    <source>
        <strain evidence="3">TLK-CK17</strain>
    </source>
</reference>
<keyword evidence="1" id="KW-0472">Membrane</keyword>
<keyword evidence="3" id="KW-1185">Reference proteome</keyword>
<comment type="caution">
    <text evidence="2">The sequence shown here is derived from an EMBL/GenBank/DDBJ whole genome shotgun (WGS) entry which is preliminary data.</text>
</comment>
<keyword evidence="1" id="KW-1133">Transmembrane helix</keyword>
<dbReference type="Proteomes" id="UP001430796">
    <property type="component" value="Unassembled WGS sequence"/>
</dbReference>
<dbReference type="RefSeq" id="WP_237053422.1">
    <property type="nucleotide sequence ID" value="NZ_JAKJPO010000001.1"/>
</dbReference>
<accession>A0ABS9HQ56</accession>
<reference evidence="2 3" key="3">
    <citation type="submission" date="2022-01" db="EMBL/GenBank/DDBJ databases">
        <authorList>
            <person name="Zhou L.Y."/>
        </authorList>
    </citation>
    <scope>NUCLEOTIDE SEQUENCE [LARGE SCALE GENOMIC DNA]</scope>
    <source>
        <strain evidence="2 3">TLK-CK17</strain>
    </source>
</reference>
<reference evidence="2 3" key="1">
    <citation type="submission" date="2022-01" db="EMBL/GenBank/DDBJ databases">
        <title>Lysobacter chinensis sp. nov., a bacterium isolated from cow dung compost.</title>
        <authorList>
            <person name="Liu Y."/>
        </authorList>
    </citation>
    <scope>NUCLEOTIDE SEQUENCE [LARGE SCALE GENOMIC DNA]</scope>
    <source>
        <strain evidence="2 3">TLK-CK17</strain>
    </source>
</reference>
<gene>
    <name evidence="2" type="ORF">L3V18_04650</name>
</gene>
<protein>
    <submittedName>
        <fullName evidence="2">Uncharacterized protein</fullName>
    </submittedName>
</protein>
<feature type="transmembrane region" description="Helical" evidence="1">
    <location>
        <begin position="29"/>
        <end position="48"/>
    </location>
</feature>
<sequence length="69" mass="7563">MTPGFLPLALLGSTAVVTTAIGGFLCYRGHAFVGVPVLFLALVLVDFFRNRAIRIAAARNDKDRDRRED</sequence>
<evidence type="ECO:0000313" key="3">
    <source>
        <dbReference type="Proteomes" id="UP001430796"/>
    </source>
</evidence>
<keyword evidence="1" id="KW-0812">Transmembrane</keyword>
<name>A0ABS9HQ56_9GAMM</name>
<evidence type="ECO:0000313" key="2">
    <source>
        <dbReference type="EMBL" id="MCF7221079.1"/>
    </source>
</evidence>
<evidence type="ECO:0000256" key="1">
    <source>
        <dbReference type="SAM" id="Phobius"/>
    </source>
</evidence>
<proteinExistence type="predicted"/>
<dbReference type="EMBL" id="JAKJPO010000001">
    <property type="protein sequence ID" value="MCF7221079.1"/>
    <property type="molecule type" value="Genomic_DNA"/>
</dbReference>
<organism evidence="2 3">
    <name type="scientific">Marilutibacter chinensis</name>
    <dbReference type="NCBI Taxonomy" id="2912247"/>
    <lineage>
        <taxon>Bacteria</taxon>
        <taxon>Pseudomonadati</taxon>
        <taxon>Pseudomonadota</taxon>
        <taxon>Gammaproteobacteria</taxon>
        <taxon>Lysobacterales</taxon>
        <taxon>Lysobacteraceae</taxon>
        <taxon>Marilutibacter</taxon>
    </lineage>
</organism>